<dbReference type="InterPro" id="IPR027814">
    <property type="entry name" value="DUF4562"/>
</dbReference>
<feature type="region of interest" description="Disordered" evidence="1">
    <location>
        <begin position="1"/>
        <end position="26"/>
    </location>
</feature>
<reference evidence="2" key="1">
    <citation type="submission" date="2018-11" db="EMBL/GenBank/DDBJ databases">
        <authorList>
            <person name="Alioto T."/>
            <person name="Alioto T."/>
        </authorList>
    </citation>
    <scope>NUCLEOTIDE SEQUENCE</scope>
</reference>
<evidence type="ECO:0000256" key="1">
    <source>
        <dbReference type="SAM" id="MobiDB-lite"/>
    </source>
</evidence>
<protein>
    <submittedName>
        <fullName evidence="2">Uncharacterized protein</fullName>
    </submittedName>
</protein>
<gene>
    <name evidence="2" type="ORF">MGAL_10B082174</name>
</gene>
<dbReference type="PANTHER" id="PTHR34833">
    <property type="entry name" value="GENE, 17359-RELATED"/>
    <property type="match status" value="1"/>
</dbReference>
<dbReference type="Proteomes" id="UP000596742">
    <property type="component" value="Unassembled WGS sequence"/>
</dbReference>
<organism evidence="2 3">
    <name type="scientific">Mytilus galloprovincialis</name>
    <name type="common">Mediterranean mussel</name>
    <dbReference type="NCBI Taxonomy" id="29158"/>
    <lineage>
        <taxon>Eukaryota</taxon>
        <taxon>Metazoa</taxon>
        <taxon>Spiralia</taxon>
        <taxon>Lophotrochozoa</taxon>
        <taxon>Mollusca</taxon>
        <taxon>Bivalvia</taxon>
        <taxon>Autobranchia</taxon>
        <taxon>Pteriomorphia</taxon>
        <taxon>Mytilida</taxon>
        <taxon>Mytiloidea</taxon>
        <taxon>Mytilidae</taxon>
        <taxon>Mytilinae</taxon>
        <taxon>Mytilus</taxon>
    </lineage>
</organism>
<evidence type="ECO:0000313" key="2">
    <source>
        <dbReference type="EMBL" id="VDI62332.1"/>
    </source>
</evidence>
<dbReference type="OrthoDB" id="6140842at2759"/>
<dbReference type="Pfam" id="PF15123">
    <property type="entry name" value="DUF4562"/>
    <property type="match status" value="1"/>
</dbReference>
<sequence length="111" mass="12255">MGERPDTSISHATYKTESSSTTNYSTLPSHREWTAFVGPVVYTGPNGERDQHVSVNLDFQMVGSGDRSPEITSQMSYLSRPPPGSTFPKAKHKQIGEVGWPVETFRIVKGL</sequence>
<name>A0A8B6GCZ9_MYTGA</name>
<evidence type="ECO:0000313" key="3">
    <source>
        <dbReference type="Proteomes" id="UP000596742"/>
    </source>
</evidence>
<dbReference type="PANTHER" id="PTHR34833:SF1">
    <property type="entry name" value="GENE, 17359-RELATED"/>
    <property type="match status" value="1"/>
</dbReference>
<feature type="compositionally biased region" description="Polar residues" evidence="1">
    <location>
        <begin position="7"/>
        <end position="26"/>
    </location>
</feature>
<keyword evidence="3" id="KW-1185">Reference proteome</keyword>
<proteinExistence type="predicted"/>
<feature type="region of interest" description="Disordered" evidence="1">
    <location>
        <begin position="64"/>
        <end position="92"/>
    </location>
</feature>
<comment type="caution">
    <text evidence="2">The sequence shown here is derived from an EMBL/GenBank/DDBJ whole genome shotgun (WGS) entry which is preliminary data.</text>
</comment>
<dbReference type="EMBL" id="UYJE01008241">
    <property type="protein sequence ID" value="VDI62332.1"/>
    <property type="molecule type" value="Genomic_DNA"/>
</dbReference>
<dbReference type="AlphaFoldDB" id="A0A8B6GCZ9"/>
<accession>A0A8B6GCZ9</accession>